<reference evidence="2" key="1">
    <citation type="submission" date="2018-05" db="EMBL/GenBank/DDBJ databases">
        <title>Leptospira yasudae sp. nov. and Leptospira stimsonii sp. nov., two pathogenic species of the genus Leptospira isolated from environmental sources.</title>
        <authorList>
            <person name="Casanovas-Massana A."/>
            <person name="Hamond C."/>
            <person name="Santos L.A."/>
            <person name="Hacker K.P."/>
            <person name="Balassiano I."/>
            <person name="Medeiros M.A."/>
            <person name="Reis M.G."/>
            <person name="Ko A.I."/>
            <person name="Wunder E.A."/>
        </authorList>
    </citation>
    <scope>NUCLEOTIDE SEQUENCE [LARGE SCALE GENOMIC DNA]</scope>
    <source>
        <strain evidence="2">B21</strain>
    </source>
</reference>
<dbReference type="EMBL" id="QHCR01000001">
    <property type="protein sequence ID" value="RHX82460.1"/>
    <property type="molecule type" value="Genomic_DNA"/>
</dbReference>
<accession>A0ABX9MAG8</accession>
<dbReference type="Proteomes" id="UP000285569">
    <property type="component" value="Unassembled WGS sequence"/>
</dbReference>
<proteinExistence type="predicted"/>
<organism evidence="1 2">
    <name type="scientific">Leptospira yasudae</name>
    <dbReference type="NCBI Taxonomy" id="2202201"/>
    <lineage>
        <taxon>Bacteria</taxon>
        <taxon>Pseudomonadati</taxon>
        <taxon>Spirochaetota</taxon>
        <taxon>Spirochaetia</taxon>
        <taxon>Leptospirales</taxon>
        <taxon>Leptospiraceae</taxon>
        <taxon>Leptospira</taxon>
    </lineage>
</organism>
<protein>
    <submittedName>
        <fullName evidence="1">Uncharacterized protein</fullName>
    </submittedName>
</protein>
<sequence length="61" mass="7159">MRNGKSVLKSYRILPRRFSNTLQSFHGFYCLSLRSDSIRGNDGIRQRESILPSKFNPRNRS</sequence>
<gene>
    <name evidence="1" type="ORF">DLM77_00140</name>
</gene>
<comment type="caution">
    <text evidence="1">The sequence shown here is derived from an EMBL/GenBank/DDBJ whole genome shotgun (WGS) entry which is preliminary data.</text>
</comment>
<reference evidence="1 2" key="2">
    <citation type="journal article" date="2020" name="Int. J. Syst. Evol. Microbiol.">
        <title>Leptospira yasudae sp. nov. and Leptospira stimsonii sp. nov., two new species of the pathogenic group isolated from environmental sources.</title>
        <authorList>
            <person name="Casanovas-Massana A."/>
            <person name="Hamond C."/>
            <person name="Santos L.A."/>
            <person name="de Oliveira D."/>
            <person name="Hacker K.P."/>
            <person name="Balassiano I."/>
            <person name="Costa F."/>
            <person name="Medeiros M.A."/>
            <person name="Reis M.G."/>
            <person name="Ko A.I."/>
            <person name="Wunder E.A."/>
        </authorList>
    </citation>
    <scope>NUCLEOTIDE SEQUENCE [LARGE SCALE GENOMIC DNA]</scope>
    <source>
        <strain evidence="1 2">B21</strain>
    </source>
</reference>
<evidence type="ECO:0000313" key="2">
    <source>
        <dbReference type="Proteomes" id="UP000285569"/>
    </source>
</evidence>
<name>A0ABX9MAG8_9LEPT</name>
<keyword evidence="2" id="KW-1185">Reference proteome</keyword>
<evidence type="ECO:0000313" key="1">
    <source>
        <dbReference type="EMBL" id="RHX82460.1"/>
    </source>
</evidence>